<evidence type="ECO:0000256" key="1">
    <source>
        <dbReference type="SAM" id="MobiDB-lite"/>
    </source>
</evidence>
<feature type="region of interest" description="Disordered" evidence="1">
    <location>
        <begin position="358"/>
        <end position="562"/>
    </location>
</feature>
<dbReference type="EMBL" id="BAAABZ010000013">
    <property type="protein sequence ID" value="GAA0517591.1"/>
    <property type="molecule type" value="Genomic_DNA"/>
</dbReference>
<sequence length="562" mass="58316">MDSAEHLDDRAWRPGSDGEHLLQRRLDTVDRADRFYDEQVLDHLNARMREFIGRQEMFFLATSDGHGECDNTFRAGPPGFLRVLDARTLTYPEYRGNGVLASLGNIQENPHVGILMVDFFRDRIGLHVNGRARVVEDAEMREAHPGLPVDPVPGRRAVVWVEVTIEEAYIHCAKHIPHLQKVSAQRRTGGGDSRYRGPSGDRALEHDRERDWGTDDVKRKGGDFFGAAAEARDGRRTPPAPPITPPTSATPPTLPTSAAPEPADLPGRPAPVAPAVRVLLAPPVPYAPVVPGTQTPAMAAVSGPQAPVTPAAPAVPGLQAPPVPYAPVVPGARPLATPGVSGSQIPVTTAAPVAPGPQALATPAVSGPQFSTASAAPGLQDPTAAPTVSAAPGPQTPATPAVSAPQTPAVPAVAGLQAQAAPADSGPEAQASPAAPGPAPAAPPASRPVDLPGEAAQTAQAVSASPAPAAPPAVRPVDLAGRTVPAEPGTRTPPAAQAEAADSAGQAPQPSVARADLSPAIRPEVRPDAGPETWREEAERVLAEARQRAARKTQQPFGGWFR</sequence>
<feature type="compositionally biased region" description="Pro residues" evidence="1">
    <location>
        <begin position="435"/>
        <end position="446"/>
    </location>
</feature>
<feature type="region of interest" description="Disordered" evidence="1">
    <location>
        <begin position="181"/>
        <end position="269"/>
    </location>
</feature>
<feature type="domain" description="Pyridoxamine 5'-phosphate oxidase N-terminal" evidence="2">
    <location>
        <begin position="46"/>
        <end position="169"/>
    </location>
</feature>
<reference evidence="3 4" key="1">
    <citation type="journal article" date="2019" name="Int. J. Syst. Evol. Microbiol.">
        <title>The Global Catalogue of Microorganisms (GCM) 10K type strain sequencing project: providing services to taxonomists for standard genome sequencing and annotation.</title>
        <authorList>
            <consortium name="The Broad Institute Genomics Platform"/>
            <consortium name="The Broad Institute Genome Sequencing Center for Infectious Disease"/>
            <person name="Wu L."/>
            <person name="Ma J."/>
        </authorList>
    </citation>
    <scope>NUCLEOTIDE SEQUENCE [LARGE SCALE GENOMIC DNA]</scope>
    <source>
        <strain evidence="3 4">JCM 5052</strain>
    </source>
</reference>
<evidence type="ECO:0000313" key="4">
    <source>
        <dbReference type="Proteomes" id="UP001501576"/>
    </source>
</evidence>
<evidence type="ECO:0000313" key="3">
    <source>
        <dbReference type="EMBL" id="GAA0517591.1"/>
    </source>
</evidence>
<comment type="caution">
    <text evidence="3">The sequence shown here is derived from an EMBL/GenBank/DDBJ whole genome shotgun (WGS) entry which is preliminary data.</text>
</comment>
<feature type="compositionally biased region" description="Low complexity" evidence="1">
    <location>
        <begin position="409"/>
        <end position="434"/>
    </location>
</feature>
<dbReference type="PANTHER" id="PTHR42815">
    <property type="entry name" value="FAD-BINDING, PUTATIVE (AFU_ORTHOLOGUE AFUA_6G07600)-RELATED"/>
    <property type="match status" value="1"/>
</dbReference>
<dbReference type="Pfam" id="PF01243">
    <property type="entry name" value="PNPOx_N"/>
    <property type="match status" value="1"/>
</dbReference>
<feature type="compositionally biased region" description="Basic and acidic residues" evidence="1">
    <location>
        <begin position="523"/>
        <end position="547"/>
    </location>
</feature>
<dbReference type="InterPro" id="IPR011576">
    <property type="entry name" value="Pyridox_Oxase_N"/>
</dbReference>
<evidence type="ECO:0000259" key="2">
    <source>
        <dbReference type="Pfam" id="PF01243"/>
    </source>
</evidence>
<accession>A0ABN1CEK9</accession>
<protein>
    <recommendedName>
        <fullName evidence="2">Pyridoxamine 5'-phosphate oxidase N-terminal domain-containing protein</fullName>
    </recommendedName>
</protein>
<feature type="compositionally biased region" description="Low complexity" evidence="1">
    <location>
        <begin position="390"/>
        <end position="401"/>
    </location>
</feature>
<feature type="compositionally biased region" description="Pro residues" evidence="1">
    <location>
        <begin position="238"/>
        <end position="254"/>
    </location>
</feature>
<dbReference type="InterPro" id="IPR012349">
    <property type="entry name" value="Split_barrel_FMN-bd"/>
</dbReference>
<name>A0ABN1CEK9_9ACTN</name>
<proteinExistence type="predicted"/>
<feature type="compositionally biased region" description="Low complexity" evidence="1">
    <location>
        <begin position="493"/>
        <end position="509"/>
    </location>
</feature>
<dbReference type="Proteomes" id="UP001501576">
    <property type="component" value="Unassembled WGS sequence"/>
</dbReference>
<dbReference type="GeneID" id="97432665"/>
<dbReference type="RefSeq" id="WP_346159377.1">
    <property type="nucleotide sequence ID" value="NZ_BAAABZ010000013.1"/>
</dbReference>
<dbReference type="SUPFAM" id="SSF50475">
    <property type="entry name" value="FMN-binding split barrel"/>
    <property type="match status" value="1"/>
</dbReference>
<dbReference type="Gene3D" id="2.30.110.10">
    <property type="entry name" value="Electron Transport, Fmn-binding Protein, Chain A"/>
    <property type="match status" value="1"/>
</dbReference>
<dbReference type="PANTHER" id="PTHR42815:SF2">
    <property type="entry name" value="FAD-BINDING, PUTATIVE (AFU_ORTHOLOGUE AFUA_6G07600)-RELATED"/>
    <property type="match status" value="1"/>
</dbReference>
<keyword evidence="4" id="KW-1185">Reference proteome</keyword>
<organism evidence="3 4">
    <name type="scientific">Streptomyces mordarskii</name>
    <dbReference type="NCBI Taxonomy" id="1226758"/>
    <lineage>
        <taxon>Bacteria</taxon>
        <taxon>Bacillati</taxon>
        <taxon>Actinomycetota</taxon>
        <taxon>Actinomycetes</taxon>
        <taxon>Kitasatosporales</taxon>
        <taxon>Streptomycetaceae</taxon>
        <taxon>Streptomyces</taxon>
    </lineage>
</organism>
<feature type="compositionally biased region" description="Low complexity" evidence="1">
    <location>
        <begin position="455"/>
        <end position="467"/>
    </location>
</feature>
<feature type="compositionally biased region" description="Basic and acidic residues" evidence="1">
    <location>
        <begin position="202"/>
        <end position="222"/>
    </location>
</feature>
<gene>
    <name evidence="3" type="ORF">GCM10010390_19770</name>
</gene>